<dbReference type="InterPro" id="IPR025476">
    <property type="entry name" value="Helitron_helicase-like"/>
</dbReference>
<evidence type="ECO:0000259" key="1">
    <source>
        <dbReference type="Pfam" id="PF14214"/>
    </source>
</evidence>
<gene>
    <name evidence="2" type="ORF">LIER_30692</name>
</gene>
<comment type="caution">
    <text evidence="2">The sequence shown here is derived from an EMBL/GenBank/DDBJ whole genome shotgun (WGS) entry which is preliminary data.</text>
</comment>
<dbReference type="PANTHER" id="PTHR45786:SF78">
    <property type="entry name" value="ATP-DEPENDENT DNA HELICASE"/>
    <property type="match status" value="1"/>
</dbReference>
<keyword evidence="3" id="KW-1185">Reference proteome</keyword>
<proteinExistence type="predicted"/>
<organism evidence="2 3">
    <name type="scientific">Lithospermum erythrorhizon</name>
    <name type="common">Purple gromwell</name>
    <name type="synonym">Lithospermum officinale var. erythrorhizon</name>
    <dbReference type="NCBI Taxonomy" id="34254"/>
    <lineage>
        <taxon>Eukaryota</taxon>
        <taxon>Viridiplantae</taxon>
        <taxon>Streptophyta</taxon>
        <taxon>Embryophyta</taxon>
        <taxon>Tracheophyta</taxon>
        <taxon>Spermatophyta</taxon>
        <taxon>Magnoliopsida</taxon>
        <taxon>eudicotyledons</taxon>
        <taxon>Gunneridae</taxon>
        <taxon>Pentapetalae</taxon>
        <taxon>asterids</taxon>
        <taxon>lamiids</taxon>
        <taxon>Boraginales</taxon>
        <taxon>Boraginaceae</taxon>
        <taxon>Boraginoideae</taxon>
        <taxon>Lithospermeae</taxon>
        <taxon>Lithospermum</taxon>
    </lineage>
</organism>
<evidence type="ECO:0000313" key="3">
    <source>
        <dbReference type="Proteomes" id="UP001454036"/>
    </source>
</evidence>
<dbReference type="Proteomes" id="UP001454036">
    <property type="component" value="Unassembled WGS sequence"/>
</dbReference>
<sequence length="282" mass="32752">MIRTYNNHLVYSSISIHCDEQFERRNRGIYIVRAQRQLHHFLNDLVPADTSSKVSGLVRVMEPNPYSLFLRSLCILEELERYYIVIKSDSTIEQRVYNKPSSTDVLGEPGWHGNIPAMGFVLVEPSGNQLSQYVLDPSDLNYFEDVLANKMAGHNLAKKRYIQGDVMNGSIVRPNKRSIVSCRQYYAYKLQQRQGSKVGTRVYLPPTLIRGPRDMRHRYLESMYLIQEFGKPELFFTMNCNSNFPEIKECFSPREEVKNRPDLVVRVFKSKASCFTRPNHEG</sequence>
<dbReference type="EMBL" id="BAABME010011101">
    <property type="protein sequence ID" value="GAA0183240.1"/>
    <property type="molecule type" value="Genomic_DNA"/>
</dbReference>
<dbReference type="PANTHER" id="PTHR45786">
    <property type="entry name" value="DNA BINDING PROTEIN-LIKE"/>
    <property type="match status" value="1"/>
</dbReference>
<accession>A0AAV3RRR0</accession>
<feature type="domain" description="Helitron helicase-like" evidence="1">
    <location>
        <begin position="165"/>
        <end position="276"/>
    </location>
</feature>
<dbReference type="Pfam" id="PF14214">
    <property type="entry name" value="Helitron_like_N"/>
    <property type="match status" value="1"/>
</dbReference>
<name>A0AAV3RRR0_LITER</name>
<protein>
    <recommendedName>
        <fullName evidence="1">Helitron helicase-like domain-containing protein</fullName>
    </recommendedName>
</protein>
<reference evidence="2 3" key="1">
    <citation type="submission" date="2024-01" db="EMBL/GenBank/DDBJ databases">
        <title>The complete chloroplast genome sequence of Lithospermum erythrorhizon: insights into the phylogenetic relationship among Boraginaceae species and the maternal lineages of purple gromwells.</title>
        <authorList>
            <person name="Okada T."/>
            <person name="Watanabe K."/>
        </authorList>
    </citation>
    <scope>NUCLEOTIDE SEQUENCE [LARGE SCALE GENOMIC DNA]</scope>
</reference>
<evidence type="ECO:0000313" key="2">
    <source>
        <dbReference type="EMBL" id="GAA0183240.1"/>
    </source>
</evidence>
<dbReference type="AlphaFoldDB" id="A0AAV3RRR0"/>